<dbReference type="RefSeq" id="WP_179729257.1">
    <property type="nucleotide sequence ID" value="NZ_BAABEF010000001.1"/>
</dbReference>
<name>A0A852RI28_9ACTN</name>
<comment type="caution">
    <text evidence="3">The sequence shown here is derived from an EMBL/GenBank/DDBJ whole genome shotgun (WGS) entry which is preliminary data.</text>
</comment>
<reference evidence="3 4" key="1">
    <citation type="submission" date="2020-07" db="EMBL/GenBank/DDBJ databases">
        <title>Sequencing the genomes of 1000 actinobacteria strains.</title>
        <authorList>
            <person name="Klenk H.-P."/>
        </authorList>
    </citation>
    <scope>NUCLEOTIDE SEQUENCE [LARGE SCALE GENOMIC DNA]</scope>
    <source>
        <strain evidence="3 4">DSM 19082</strain>
    </source>
</reference>
<feature type="domain" description="ARB-07466-like C-terminal" evidence="2">
    <location>
        <begin position="51"/>
        <end position="139"/>
    </location>
</feature>
<keyword evidence="4" id="KW-1185">Reference proteome</keyword>
<dbReference type="InterPro" id="IPR058593">
    <property type="entry name" value="ARB_07466-like_C"/>
</dbReference>
<dbReference type="EMBL" id="JACCBF010000001">
    <property type="protein sequence ID" value="NYD33171.1"/>
    <property type="molecule type" value="Genomic_DNA"/>
</dbReference>
<dbReference type="Proteomes" id="UP000582231">
    <property type="component" value="Unassembled WGS sequence"/>
</dbReference>
<gene>
    <name evidence="3" type="ORF">BJ958_004717</name>
</gene>
<keyword evidence="1" id="KW-0732">Signal</keyword>
<proteinExistence type="predicted"/>
<protein>
    <recommendedName>
        <fullName evidence="2">ARB-07466-like C-terminal domain-containing protein</fullName>
    </recommendedName>
</protein>
<evidence type="ECO:0000259" key="2">
    <source>
        <dbReference type="Pfam" id="PF26571"/>
    </source>
</evidence>
<accession>A0A852RI28</accession>
<evidence type="ECO:0000313" key="3">
    <source>
        <dbReference type="EMBL" id="NYD33171.1"/>
    </source>
</evidence>
<feature type="chain" id="PRO_5032537769" description="ARB-07466-like C-terminal domain-containing protein" evidence="1">
    <location>
        <begin position="28"/>
        <end position="189"/>
    </location>
</feature>
<sequence>MSVVRALLAVALLATALTLLPASGAVADDAPIEDYAPYEPPTRCSPHDRVGTRALARWTVRRFGGAFGGISRACGTSPSEHDEGRAFDWSVDVRRPADRRRVRRLLAALLATDAAGNPAALARRMGVMYVIWDDTTWSSWRRFAPAPYLNAACPSKRECSRTLRHRDHVHISLTREGARGRLSWYTGRL</sequence>
<evidence type="ECO:0000256" key="1">
    <source>
        <dbReference type="SAM" id="SignalP"/>
    </source>
</evidence>
<evidence type="ECO:0000313" key="4">
    <source>
        <dbReference type="Proteomes" id="UP000582231"/>
    </source>
</evidence>
<feature type="signal peptide" evidence="1">
    <location>
        <begin position="1"/>
        <end position="27"/>
    </location>
</feature>
<dbReference type="Pfam" id="PF26571">
    <property type="entry name" value="VldE"/>
    <property type="match status" value="1"/>
</dbReference>
<organism evidence="3 4">
    <name type="scientific">Nocardioides kongjuensis</name>
    <dbReference type="NCBI Taxonomy" id="349522"/>
    <lineage>
        <taxon>Bacteria</taxon>
        <taxon>Bacillati</taxon>
        <taxon>Actinomycetota</taxon>
        <taxon>Actinomycetes</taxon>
        <taxon>Propionibacteriales</taxon>
        <taxon>Nocardioidaceae</taxon>
        <taxon>Nocardioides</taxon>
    </lineage>
</organism>
<dbReference type="AlphaFoldDB" id="A0A852RI28"/>